<keyword evidence="3 5" id="KW-0413">Isomerase</keyword>
<evidence type="ECO:0000259" key="4">
    <source>
        <dbReference type="Pfam" id="PF00849"/>
    </source>
</evidence>
<comment type="similarity">
    <text evidence="1">Belongs to the pseudouridine synthase RluA family.</text>
</comment>
<name>A0A3B0Z8I5_9ZZZZ</name>
<dbReference type="GO" id="GO:0000455">
    <property type="term" value="P:enzyme-directed rRNA pseudouridine synthesis"/>
    <property type="evidence" value="ECO:0007669"/>
    <property type="project" value="TreeGrafter"/>
</dbReference>
<dbReference type="GO" id="GO:0003723">
    <property type="term" value="F:RNA binding"/>
    <property type="evidence" value="ECO:0007669"/>
    <property type="project" value="UniProtKB-KW"/>
</dbReference>
<dbReference type="GO" id="GO:0160140">
    <property type="term" value="F:23S rRNA pseudouridine(1911/1915/1917) synthase activity"/>
    <property type="evidence" value="ECO:0007669"/>
    <property type="project" value="UniProtKB-EC"/>
</dbReference>
<feature type="non-terminal residue" evidence="5">
    <location>
        <position position="1"/>
    </location>
</feature>
<dbReference type="SUPFAM" id="SSF55120">
    <property type="entry name" value="Pseudouridine synthase"/>
    <property type="match status" value="1"/>
</dbReference>
<dbReference type="InterPro" id="IPR036986">
    <property type="entry name" value="S4_RNA-bd_sf"/>
</dbReference>
<accession>A0A3B0Z8I5</accession>
<dbReference type="CDD" id="cd02869">
    <property type="entry name" value="PseudoU_synth_RluA_like"/>
    <property type="match status" value="1"/>
</dbReference>
<dbReference type="InterPro" id="IPR006225">
    <property type="entry name" value="PsdUridine_synth_RluC/D"/>
</dbReference>
<feature type="domain" description="Pseudouridine synthase RsuA/RluA-like" evidence="4">
    <location>
        <begin position="59"/>
        <end position="208"/>
    </location>
</feature>
<reference evidence="5" key="1">
    <citation type="submission" date="2018-06" db="EMBL/GenBank/DDBJ databases">
        <authorList>
            <person name="Zhirakovskaya E."/>
        </authorList>
    </citation>
    <scope>NUCLEOTIDE SEQUENCE</scope>
</reference>
<dbReference type="AlphaFoldDB" id="A0A3B0Z8I5"/>
<gene>
    <name evidence="5" type="ORF">MNBD_GAMMA18-1855</name>
</gene>
<evidence type="ECO:0000313" key="5">
    <source>
        <dbReference type="EMBL" id="VAW83777.1"/>
    </source>
</evidence>
<dbReference type="FunFam" id="3.30.2350.10:FF:000006">
    <property type="entry name" value="Pseudouridine synthase"/>
    <property type="match status" value="1"/>
</dbReference>
<dbReference type="EC" id="5.4.99.23" evidence="5"/>
<dbReference type="Gene3D" id="3.10.290.10">
    <property type="entry name" value="RNA-binding S4 domain"/>
    <property type="match status" value="1"/>
</dbReference>
<dbReference type="InterPro" id="IPR006224">
    <property type="entry name" value="PsdUridine_synth_RluA-like_CS"/>
</dbReference>
<dbReference type="NCBIfam" id="TIGR00005">
    <property type="entry name" value="rluA_subfam"/>
    <property type="match status" value="1"/>
</dbReference>
<sequence>RSRLKQWLESGNILVDGKKSRPKDKIWGGETVVLDVVLTPPREYVAQAIPLDVVYEDEQLLVINKPSGLVVHPGSGNPDGTMLNALLHHAPQLENIPRAGIVHRIDKETTGLLVVAKTLSAQTALVAQLQDRAFEREYDAISVGMMTAGGRIEEPIGRHPVDRVRMAVVSSGKEAVTHYRVAERFRGHVHIKVKLETGRTHQIRVHMAYRQYPLVGDPVYGGRLRFPRGCSETLRQALRGFKRQALHASRLGLVHPESGEYIEWCAELPEDIQQLMAVLRQDAKAD</sequence>
<dbReference type="PANTHER" id="PTHR21600:SF44">
    <property type="entry name" value="RIBOSOMAL LARGE SUBUNIT PSEUDOURIDINE SYNTHASE D"/>
    <property type="match status" value="1"/>
</dbReference>
<dbReference type="PROSITE" id="PS01129">
    <property type="entry name" value="PSI_RLU"/>
    <property type="match status" value="1"/>
</dbReference>
<keyword evidence="2" id="KW-0694">RNA-binding</keyword>
<evidence type="ECO:0000256" key="1">
    <source>
        <dbReference type="ARBA" id="ARBA00010876"/>
    </source>
</evidence>
<protein>
    <submittedName>
        <fullName evidence="5">Ribosomal large subunit pseudouridine synthase D</fullName>
        <ecNumber evidence="5">5.4.99.23</ecNumber>
    </submittedName>
</protein>
<organism evidence="5">
    <name type="scientific">hydrothermal vent metagenome</name>
    <dbReference type="NCBI Taxonomy" id="652676"/>
    <lineage>
        <taxon>unclassified sequences</taxon>
        <taxon>metagenomes</taxon>
        <taxon>ecological metagenomes</taxon>
    </lineage>
</organism>
<dbReference type="Pfam" id="PF00849">
    <property type="entry name" value="PseudoU_synth_2"/>
    <property type="match status" value="1"/>
</dbReference>
<dbReference type="Gene3D" id="3.30.2350.10">
    <property type="entry name" value="Pseudouridine synthase"/>
    <property type="match status" value="1"/>
</dbReference>
<evidence type="ECO:0000256" key="3">
    <source>
        <dbReference type="ARBA" id="ARBA00023235"/>
    </source>
</evidence>
<dbReference type="InterPro" id="IPR020103">
    <property type="entry name" value="PsdUridine_synth_cat_dom_sf"/>
</dbReference>
<dbReference type="PANTHER" id="PTHR21600">
    <property type="entry name" value="MITOCHONDRIAL RNA PSEUDOURIDINE SYNTHASE"/>
    <property type="match status" value="1"/>
</dbReference>
<dbReference type="EMBL" id="UOFP01000003">
    <property type="protein sequence ID" value="VAW83777.1"/>
    <property type="molecule type" value="Genomic_DNA"/>
</dbReference>
<dbReference type="InterPro" id="IPR050188">
    <property type="entry name" value="RluA_PseudoU_synthase"/>
</dbReference>
<dbReference type="PROSITE" id="PS50889">
    <property type="entry name" value="S4"/>
    <property type="match status" value="1"/>
</dbReference>
<proteinExistence type="inferred from homology"/>
<dbReference type="NCBIfam" id="NF008385">
    <property type="entry name" value="PRK11180.1"/>
    <property type="match status" value="1"/>
</dbReference>
<evidence type="ECO:0000256" key="2">
    <source>
        <dbReference type="ARBA" id="ARBA00022884"/>
    </source>
</evidence>
<dbReference type="InterPro" id="IPR006145">
    <property type="entry name" value="PsdUridine_synth_RsuA/RluA"/>
</dbReference>